<dbReference type="Pfam" id="PF03799">
    <property type="entry name" value="FtsQ_DivIB_C"/>
    <property type="match status" value="1"/>
</dbReference>
<evidence type="ECO:0000256" key="2">
    <source>
        <dbReference type="ARBA" id="ARBA00022475"/>
    </source>
</evidence>
<dbReference type="InterPro" id="IPR005548">
    <property type="entry name" value="Cell_div_FtsQ/DivIB_C"/>
</dbReference>
<name>A0ABW1RT33_9LACO</name>
<dbReference type="InterPro" id="IPR034746">
    <property type="entry name" value="POTRA"/>
</dbReference>
<feature type="domain" description="POTRA" evidence="10">
    <location>
        <begin position="128"/>
        <end position="199"/>
    </location>
</feature>
<comment type="similarity">
    <text evidence="8">Belongs to the FtsQ/DivIB family. DivIB subfamily.</text>
</comment>
<dbReference type="PROSITE" id="PS51779">
    <property type="entry name" value="POTRA"/>
    <property type="match status" value="1"/>
</dbReference>
<keyword evidence="3 8" id="KW-0132">Cell division</keyword>
<proteinExistence type="inferred from homology"/>
<dbReference type="GO" id="GO:0051301">
    <property type="term" value="P:cell division"/>
    <property type="evidence" value="ECO:0007669"/>
    <property type="project" value="UniProtKB-KW"/>
</dbReference>
<keyword evidence="6 8" id="KW-0472">Membrane</keyword>
<keyword evidence="7 8" id="KW-0131">Cell cycle</keyword>
<feature type="compositionally biased region" description="Basic residues" evidence="9">
    <location>
        <begin position="50"/>
        <end position="62"/>
    </location>
</feature>
<dbReference type="InterPro" id="IPR013685">
    <property type="entry name" value="POTRA_FtsQ_type"/>
</dbReference>
<evidence type="ECO:0000256" key="1">
    <source>
        <dbReference type="ARBA" id="ARBA00004370"/>
    </source>
</evidence>
<dbReference type="HAMAP" id="MF_00912">
    <property type="entry name" value="DivIB"/>
    <property type="match status" value="1"/>
</dbReference>
<feature type="transmembrane region" description="Helical" evidence="8">
    <location>
        <begin position="106"/>
        <end position="124"/>
    </location>
</feature>
<keyword evidence="4 8" id="KW-0812">Transmembrane</keyword>
<evidence type="ECO:0000313" key="11">
    <source>
        <dbReference type="EMBL" id="MFC6178568.1"/>
    </source>
</evidence>
<comment type="function">
    <text evidence="8">Cell division protein that may be involved in stabilizing or promoting the assembly of the division complex.</text>
</comment>
<evidence type="ECO:0000256" key="5">
    <source>
        <dbReference type="ARBA" id="ARBA00022989"/>
    </source>
</evidence>
<keyword evidence="5 8" id="KW-1133">Transmembrane helix</keyword>
<dbReference type="EMBL" id="JBHSSG010000010">
    <property type="protein sequence ID" value="MFC6178568.1"/>
    <property type="molecule type" value="Genomic_DNA"/>
</dbReference>
<organism evidence="11 12">
    <name type="scientific">Weissella sagaensis</name>
    <dbReference type="NCBI Taxonomy" id="2559928"/>
    <lineage>
        <taxon>Bacteria</taxon>
        <taxon>Bacillati</taxon>
        <taxon>Bacillota</taxon>
        <taxon>Bacilli</taxon>
        <taxon>Lactobacillales</taxon>
        <taxon>Lactobacillaceae</taxon>
        <taxon>Weissella</taxon>
    </lineage>
</organism>
<sequence>MTEKKENPHNEQDNANSSDIQTHLNELLSGDDGSSKTKLAKSSGKEKKLPKIWRVKANKKKTSQSDETTALATDQNINNDKIDDKNQKNSRRIEWKKLLFPHEWRAVKTIVVLLIVAVGLIYLISPASQVQKYDVVGTQELSDKAILKAAGLQKGQPLLTTLYQSDYFSQEAKSKNPQIAHLKLTLKSNNTLQIKVDEILKVGYVKAGNKYYPILENGDMLNREVSDQQVGGLPLYDGFTSAKQLHKTLAEFGKLSMPLRHAVSEIVWSPNKQNNQRLLIYMNDGNEVLISANELSKKMKYYPGMVAQLDQAGQADLQVGAYFKPYK</sequence>
<reference evidence="12" key="1">
    <citation type="journal article" date="2019" name="Int. J. Syst. Evol. Microbiol.">
        <title>The Global Catalogue of Microorganisms (GCM) 10K type strain sequencing project: providing services to taxonomists for standard genome sequencing and annotation.</title>
        <authorList>
            <consortium name="The Broad Institute Genomics Platform"/>
            <consortium name="The Broad Institute Genome Sequencing Center for Infectious Disease"/>
            <person name="Wu L."/>
            <person name="Ma J."/>
        </authorList>
    </citation>
    <scope>NUCLEOTIDE SEQUENCE [LARGE SCALE GENOMIC DNA]</scope>
    <source>
        <strain evidence="12">CCM 8924</strain>
    </source>
</reference>
<dbReference type="PANTHER" id="PTHR37820:SF1">
    <property type="entry name" value="CELL DIVISION PROTEIN FTSQ"/>
    <property type="match status" value="1"/>
</dbReference>
<dbReference type="InterPro" id="IPR050487">
    <property type="entry name" value="FtsQ_DivIB"/>
</dbReference>
<keyword evidence="2 8" id="KW-1003">Cell membrane</keyword>
<dbReference type="Proteomes" id="UP001596158">
    <property type="component" value="Unassembled WGS sequence"/>
</dbReference>
<dbReference type="Pfam" id="PF08478">
    <property type="entry name" value="POTRA_1"/>
    <property type="match status" value="1"/>
</dbReference>
<accession>A0ABW1RT33</accession>
<evidence type="ECO:0000256" key="3">
    <source>
        <dbReference type="ARBA" id="ARBA00022618"/>
    </source>
</evidence>
<protein>
    <recommendedName>
        <fullName evidence="8">Cell division protein DivIB</fullName>
    </recommendedName>
</protein>
<evidence type="ECO:0000313" key="12">
    <source>
        <dbReference type="Proteomes" id="UP001596158"/>
    </source>
</evidence>
<evidence type="ECO:0000256" key="7">
    <source>
        <dbReference type="ARBA" id="ARBA00023306"/>
    </source>
</evidence>
<feature type="compositionally biased region" description="Polar residues" evidence="9">
    <location>
        <begin position="13"/>
        <end position="24"/>
    </location>
</feature>
<evidence type="ECO:0000259" key="10">
    <source>
        <dbReference type="PROSITE" id="PS51779"/>
    </source>
</evidence>
<gene>
    <name evidence="8" type="primary">divIB</name>
    <name evidence="11" type="ORF">ACFQGR_04115</name>
</gene>
<evidence type="ECO:0000256" key="8">
    <source>
        <dbReference type="HAMAP-Rule" id="MF_00912"/>
    </source>
</evidence>
<evidence type="ECO:0000256" key="9">
    <source>
        <dbReference type="SAM" id="MobiDB-lite"/>
    </source>
</evidence>
<evidence type="ECO:0000256" key="6">
    <source>
        <dbReference type="ARBA" id="ARBA00023136"/>
    </source>
</evidence>
<keyword evidence="12" id="KW-1185">Reference proteome</keyword>
<dbReference type="Gene3D" id="3.40.50.10960">
    <property type="match status" value="1"/>
</dbReference>
<dbReference type="InterPro" id="IPR026580">
    <property type="entry name" value="DivIB"/>
</dbReference>
<feature type="region of interest" description="Disordered" evidence="9">
    <location>
        <begin position="1"/>
        <end position="73"/>
    </location>
</feature>
<feature type="compositionally biased region" description="Basic and acidic residues" evidence="9">
    <location>
        <begin position="1"/>
        <end position="12"/>
    </location>
</feature>
<evidence type="ECO:0000256" key="4">
    <source>
        <dbReference type="ARBA" id="ARBA00022692"/>
    </source>
</evidence>
<comment type="caution">
    <text evidence="11">The sequence shown here is derived from an EMBL/GenBank/DDBJ whole genome shotgun (WGS) entry which is preliminary data.</text>
</comment>
<dbReference type="PANTHER" id="PTHR37820">
    <property type="entry name" value="CELL DIVISION PROTEIN DIVIB"/>
    <property type="match status" value="1"/>
</dbReference>
<dbReference type="RefSeq" id="WP_042493321.1">
    <property type="nucleotide sequence ID" value="NZ_BJDT01000004.1"/>
</dbReference>
<comment type="subcellular location">
    <subcellularLocation>
        <location evidence="8">Cell membrane</location>
        <topology evidence="8">Single-pass type II membrane protein</topology>
    </subcellularLocation>
    <subcellularLocation>
        <location evidence="1">Membrane</location>
    </subcellularLocation>
    <text evidence="8">Localizes to the division septum.</text>
</comment>